<dbReference type="Pfam" id="PF14013">
    <property type="entry name" value="MT0933_antitox"/>
    <property type="match status" value="1"/>
</dbReference>
<dbReference type="Proteomes" id="UP000274391">
    <property type="component" value="Unassembled WGS sequence"/>
</dbReference>
<dbReference type="OrthoDB" id="3267972at2"/>
<sequence>MADLNGDGKESFGEKLQGIGQQIGEKFEEVRDTEGVQNAIQGAADAAKKVTGGKFDEQIDSVADKLSGDDTPAA</sequence>
<dbReference type="AlphaFoldDB" id="A0A3P3VYP6"/>
<dbReference type="InterPro" id="IPR028037">
    <property type="entry name" value="Antitoxin_Rv0909/MT0933"/>
</dbReference>
<keyword evidence="2" id="KW-1185">Reference proteome</keyword>
<name>A0A3P3VYP6_9MICO</name>
<evidence type="ECO:0000313" key="2">
    <source>
        <dbReference type="Proteomes" id="UP000274391"/>
    </source>
</evidence>
<dbReference type="EMBL" id="RQVS01000007">
    <property type="protein sequence ID" value="RRJ86726.1"/>
    <property type="molecule type" value="Genomic_DNA"/>
</dbReference>
<accession>A0A3P3VYP6</accession>
<comment type="caution">
    <text evidence="1">The sequence shown here is derived from an EMBL/GenBank/DDBJ whole genome shotgun (WGS) entry which is preliminary data.</text>
</comment>
<dbReference type="RefSeq" id="WP_124971856.1">
    <property type="nucleotide sequence ID" value="NZ_RQVS01000007.1"/>
</dbReference>
<proteinExistence type="predicted"/>
<evidence type="ECO:0000313" key="1">
    <source>
        <dbReference type="EMBL" id="RRJ86726.1"/>
    </source>
</evidence>
<organism evidence="1 2">
    <name type="scientific">Gulosibacter macacae</name>
    <dbReference type="NCBI Taxonomy" id="2488791"/>
    <lineage>
        <taxon>Bacteria</taxon>
        <taxon>Bacillati</taxon>
        <taxon>Actinomycetota</taxon>
        <taxon>Actinomycetes</taxon>
        <taxon>Micrococcales</taxon>
        <taxon>Microbacteriaceae</taxon>
        <taxon>Gulosibacter</taxon>
    </lineage>
</organism>
<reference evidence="1 2" key="1">
    <citation type="submission" date="2018-11" db="EMBL/GenBank/DDBJ databases">
        <title>YIM 102482-1 draft genome.</title>
        <authorList>
            <person name="Li G."/>
            <person name="Jiang Y."/>
        </authorList>
    </citation>
    <scope>NUCLEOTIDE SEQUENCE [LARGE SCALE GENOMIC DNA]</scope>
    <source>
        <strain evidence="1 2">YIM 102482-1</strain>
    </source>
</reference>
<gene>
    <name evidence="1" type="ORF">EG850_06815</name>
</gene>
<protein>
    <submittedName>
        <fullName evidence="1">Antitoxin</fullName>
    </submittedName>
</protein>